<evidence type="ECO:0000259" key="2">
    <source>
        <dbReference type="Pfam" id="PF15740"/>
    </source>
</evidence>
<reference evidence="3" key="3">
    <citation type="submission" date="2025-09" db="UniProtKB">
        <authorList>
            <consortium name="Ensembl"/>
        </authorList>
    </citation>
    <scope>IDENTIFICATION</scope>
</reference>
<evidence type="ECO:0000313" key="4">
    <source>
        <dbReference type="Proteomes" id="UP000694390"/>
    </source>
</evidence>
<dbReference type="Pfam" id="PF15740">
    <property type="entry name" value="PPP1R26_N"/>
    <property type="match status" value="1"/>
</dbReference>
<feature type="compositionally biased region" description="Polar residues" evidence="1">
    <location>
        <begin position="550"/>
        <end position="570"/>
    </location>
</feature>
<reference evidence="3" key="1">
    <citation type="submission" date="2019-06" db="EMBL/GenBank/DDBJ databases">
        <title>G10K-VGP Goodes thornscrub tortoise genome, primary haplotype.</title>
        <authorList>
            <person name="Murphy B."/>
            <person name="Edwards T."/>
            <person name="Rhie A."/>
            <person name="Koren S."/>
            <person name="Phillippy A."/>
            <person name="Fedrigo O."/>
            <person name="Haase B."/>
            <person name="Mountcastle J."/>
            <person name="Lewin H."/>
            <person name="Damas J."/>
            <person name="Howe K."/>
            <person name="Formenti G."/>
            <person name="Myers G."/>
            <person name="Durbin R."/>
            <person name="Jarvis E.D."/>
        </authorList>
    </citation>
    <scope>NUCLEOTIDE SEQUENCE [LARGE SCALE GENOMIC DNA]</scope>
</reference>
<dbReference type="Proteomes" id="UP000694390">
    <property type="component" value="Chromosome 16"/>
</dbReference>
<evidence type="ECO:0000256" key="1">
    <source>
        <dbReference type="SAM" id="MobiDB-lite"/>
    </source>
</evidence>
<dbReference type="GO" id="GO:0004864">
    <property type="term" value="F:protein phosphatase inhibitor activity"/>
    <property type="evidence" value="ECO:0007669"/>
    <property type="project" value="InterPro"/>
</dbReference>
<gene>
    <name evidence="3" type="primary">PPP1R26</name>
</gene>
<dbReference type="GeneTree" id="ENSGT00390000014118"/>
<dbReference type="PANTHER" id="PTHR15724:SF0">
    <property type="entry name" value="PROTEIN PHOSPHATASE 1 REGULATORY SUBUNIT 26"/>
    <property type="match status" value="1"/>
</dbReference>
<feature type="compositionally biased region" description="Polar residues" evidence="1">
    <location>
        <begin position="147"/>
        <end position="156"/>
    </location>
</feature>
<feature type="domain" description="Protein phosphatase 1 regulatory subunit 26 N-terminal" evidence="2">
    <location>
        <begin position="1"/>
        <end position="871"/>
    </location>
</feature>
<dbReference type="InterPro" id="IPR026130">
    <property type="entry name" value="PPP1R26"/>
</dbReference>
<proteinExistence type="predicted"/>
<organism evidence="3 4">
    <name type="scientific">Gopherus evgoodei</name>
    <name type="common">Goodes thornscrub tortoise</name>
    <dbReference type="NCBI Taxonomy" id="1825980"/>
    <lineage>
        <taxon>Eukaryota</taxon>
        <taxon>Metazoa</taxon>
        <taxon>Chordata</taxon>
        <taxon>Craniata</taxon>
        <taxon>Vertebrata</taxon>
        <taxon>Euteleostomi</taxon>
        <taxon>Archelosauria</taxon>
        <taxon>Testudinata</taxon>
        <taxon>Testudines</taxon>
        <taxon>Cryptodira</taxon>
        <taxon>Durocryptodira</taxon>
        <taxon>Testudinoidea</taxon>
        <taxon>Testudinidae</taxon>
        <taxon>Gopherus</taxon>
    </lineage>
</organism>
<dbReference type="GeneID" id="115636061"/>
<feature type="region of interest" description="Disordered" evidence="1">
    <location>
        <begin position="144"/>
        <end position="163"/>
    </location>
</feature>
<feature type="region of interest" description="Disordered" evidence="1">
    <location>
        <begin position="778"/>
        <end position="799"/>
    </location>
</feature>
<feature type="region of interest" description="Disordered" evidence="1">
    <location>
        <begin position="550"/>
        <end position="580"/>
    </location>
</feature>
<evidence type="ECO:0000313" key="3">
    <source>
        <dbReference type="Ensembl" id="ENSGEVP00005013180.1"/>
    </source>
</evidence>
<feature type="region of interest" description="Disordered" evidence="1">
    <location>
        <begin position="1184"/>
        <end position="1226"/>
    </location>
</feature>
<dbReference type="Ensembl" id="ENSGEVT00005013805.1">
    <property type="protein sequence ID" value="ENSGEVP00005013180.1"/>
    <property type="gene ID" value="ENSGEVG00005009362.1"/>
</dbReference>
<dbReference type="InterPro" id="IPR031474">
    <property type="entry name" value="PPP1R26_N"/>
</dbReference>
<feature type="region of interest" description="Disordered" evidence="1">
    <location>
        <begin position="911"/>
        <end position="935"/>
    </location>
</feature>
<reference evidence="3" key="2">
    <citation type="submission" date="2025-08" db="UniProtKB">
        <authorList>
            <consortium name="Ensembl"/>
        </authorList>
    </citation>
    <scope>IDENTIFICATION</scope>
</reference>
<protein>
    <submittedName>
        <fullName evidence="3">Protein phosphatase 1 regulatory subunit 26</fullName>
    </submittedName>
</protein>
<dbReference type="CTD" id="9858"/>
<dbReference type="OrthoDB" id="9939953at2759"/>
<dbReference type="PANTHER" id="PTHR15724">
    <property type="entry name" value="PROTEIN PHOSPHATASE 1 REGULATORY SUBUNIT 26"/>
    <property type="match status" value="1"/>
</dbReference>
<name>A0A8C4WCG9_9SAUR</name>
<accession>A0A8C4WCG9</accession>
<sequence length="1329" mass="147858">MFLMNASPLIALKTKWESFGQSRSCRYPVCFSESEEDVTRASVSAKVQMIINNLQSQESSLDMNNDYDCITQKKRKGEKKSNRLTSSTRVLQQHTYSKCGCPADSDGTEVEDSSEFGTLLLDSDSDDSVDRDIEEAIQEYLKKKSKSIQPLPSNAECSDRTDVDKRVKRELSQNKVTSNLLPMKFKAEMVTEGFISDHVGICEKLRSASPLSISSDDSFEQSIHAEIVQFLNEKKQQETNKCVIVEDKNLEQKETQVKSMFKYNKESANKANRSTLKQGCKALLLRHQPKLRKTNVQSKCLKSKISEEPSDFNKATQTHFKMTATSQPWVVEQNKEGEGKRHFFKTEGEQIIESTHLSDSSSDDGIEEAIQLYQLEKIKKEVNPTTDFQKGVADISASLTISSTKCASAEDHKKSLSSKRREMSTKSTQFKGTGNEFNKLFKPLKKARSCASPVNKIAKCKLTLQASCRADTSTELMCAEAILDISKTIMPPQMGCEGKSFAANPFFYPQSLPSSHCESDSSPVDSDDSIEQEIRAFLALKAQSENLVTKPGNLSHSVQRPLSSERNSVTGGLEPSLPKTLNLSLSRKRRLKGESKVAKQSIDNKTEGLEMGCTHAGYGNSAKMLVLQDGSGLSCHRKACEAGRSGNKETSQQLISAEFTGLVDKHVALDFANSLMQVQGNTRELIKNTVQAQERDGTDDKSSSLDSDEDLDSAIKDLLRSKRKLKKKSKDQKIQCKKKVRFGDTETQLLDELSSLQRKDWKCKSPILLKSCLSKSRKDTKENAVRSPQNNVNGRLSKGRSESIKDLPFALQFKKECKPKPVCNKNNLEAAKNKRCSLTATSATDDSSSVDSDDSIEQEIRKFLAEKAKDSANSMEIRRDNLSADSLRVTKPRANKGKTKHQLIENETNMLSGQSKKTKKVPQQTDEMKSSQRTVGESAIMHDGEKSASHAENVFLHTTLELKAEQGTVWTKGLAAGALSVKGNPLSKKSTIEPKQKSLSSTHSKGDGCKLQNYFNAKSNSKRNSTFQLKISSKFIAGLKYARDRKKSVLLNKRQNVELPLPHSSTLRTEVTLPNICALEQKSGALVQNGDLGGEGKTGIKEANFTQSLIVEETGLHIAETCEKLEAAPLHVKTEADDYRKDNTLGDKHMYCSSDSNPDPQLQKPNMAAVSVSVGTCIFESQNTSIKEEEGESQQDSSRQEEINVPNSSLEGKMLAEQSREADRKEDHVQETLDRSSTEFSDIAVQTCTSSLVKSEVSDFSLRTSIDPGLTIQPYITLSPAQICKNLTLKIQNGRREFQKVCCMFEGKKKEKRKEKKPDLFLRVEKQWK</sequence>
<dbReference type="RefSeq" id="XP_030391552.1">
    <property type="nucleotide sequence ID" value="XM_030535692.1"/>
</dbReference>
<keyword evidence="4" id="KW-1185">Reference proteome</keyword>